<dbReference type="PANTHER" id="PTHR24023">
    <property type="entry name" value="COLLAGEN ALPHA"/>
    <property type="match status" value="1"/>
</dbReference>
<sequence length="124" mass="12154">MSAEQIKALFATGKTMTQESFASLVDFLQEQKGPKGDPGETGPIGPAGPKGDQGEAGTPGVAGPKGDKGDQGDQGVPGANGADGKSIKAIVLRTNEGGQVTGGTATLSDESTIEITVSQAGAGV</sequence>
<dbReference type="Proteomes" id="UP000260005">
    <property type="component" value="Segment"/>
</dbReference>
<proteinExistence type="predicted"/>
<dbReference type="Pfam" id="PF01391">
    <property type="entry name" value="Collagen"/>
    <property type="match status" value="1"/>
</dbReference>
<evidence type="ECO:0000313" key="3">
    <source>
        <dbReference type="Proteomes" id="UP000260005"/>
    </source>
</evidence>
<accession>A0A249XXJ5</accession>
<evidence type="ECO:0000313" key="2">
    <source>
        <dbReference type="EMBL" id="ASZ76703.1"/>
    </source>
</evidence>
<dbReference type="EMBL" id="MF001358">
    <property type="protein sequence ID" value="ASZ76703.1"/>
    <property type="molecule type" value="Genomic_DNA"/>
</dbReference>
<dbReference type="GO" id="GO:0005615">
    <property type="term" value="C:extracellular space"/>
    <property type="evidence" value="ECO:0007669"/>
    <property type="project" value="TreeGrafter"/>
</dbReference>
<keyword evidence="3" id="KW-1185">Reference proteome</keyword>
<protein>
    <submittedName>
        <fullName evidence="2">Tail fiber protein</fullName>
    </submittedName>
</protein>
<organism evidence="2 3">
    <name type="scientific">Enterococcus phage EF1</name>
    <dbReference type="NCBI Taxonomy" id="2025813"/>
    <lineage>
        <taxon>Viruses</taxon>
        <taxon>Duplodnaviria</taxon>
        <taxon>Heunggongvirae</taxon>
        <taxon>Uroviricota</taxon>
        <taxon>Caudoviricetes</taxon>
    </lineage>
</organism>
<dbReference type="InterPro" id="IPR050149">
    <property type="entry name" value="Collagen_superfamily"/>
</dbReference>
<dbReference type="GO" id="GO:0030020">
    <property type="term" value="F:extracellular matrix structural constituent conferring tensile strength"/>
    <property type="evidence" value="ECO:0007669"/>
    <property type="project" value="TreeGrafter"/>
</dbReference>
<name>A0A249XXJ5_9CAUD</name>
<reference evidence="2 3" key="1">
    <citation type="submission" date="2017-04" db="EMBL/GenBank/DDBJ databases">
        <title>Complete Genome Sequence of Lytic Bacteriophage EF1 Infecting Enterococcus faecalis Isolates.</title>
        <authorList>
            <person name="Kim D."/>
            <person name="Kim Y.J."/>
            <person name="Han B.K."/>
            <person name="Kim H."/>
        </authorList>
    </citation>
    <scope>NUCLEOTIDE SEQUENCE [LARGE SCALE GENOMIC DNA]</scope>
</reference>
<evidence type="ECO:0000256" key="1">
    <source>
        <dbReference type="SAM" id="MobiDB-lite"/>
    </source>
</evidence>
<dbReference type="InterPro" id="IPR008160">
    <property type="entry name" value="Collagen"/>
</dbReference>
<dbReference type="PANTHER" id="PTHR24023:SF1082">
    <property type="entry name" value="COLLAGEN TRIPLE HELIX REPEAT"/>
    <property type="match status" value="1"/>
</dbReference>
<dbReference type="GO" id="GO:0031012">
    <property type="term" value="C:extracellular matrix"/>
    <property type="evidence" value="ECO:0007669"/>
    <property type="project" value="TreeGrafter"/>
</dbReference>
<feature type="region of interest" description="Disordered" evidence="1">
    <location>
        <begin position="26"/>
        <end position="86"/>
    </location>
</feature>
<dbReference type="GO" id="GO:0030198">
    <property type="term" value="P:extracellular matrix organization"/>
    <property type="evidence" value="ECO:0007669"/>
    <property type="project" value="TreeGrafter"/>
</dbReference>